<dbReference type="KEGG" id="pbl:PAAG_00471"/>
<proteinExistence type="predicted"/>
<organism evidence="1 2">
    <name type="scientific">Paracoccidioides lutzii (strain ATCC MYA-826 / Pb01)</name>
    <name type="common">Paracoccidioides brasiliensis</name>
    <dbReference type="NCBI Taxonomy" id="502779"/>
    <lineage>
        <taxon>Eukaryota</taxon>
        <taxon>Fungi</taxon>
        <taxon>Dikarya</taxon>
        <taxon>Ascomycota</taxon>
        <taxon>Pezizomycotina</taxon>
        <taxon>Eurotiomycetes</taxon>
        <taxon>Eurotiomycetidae</taxon>
        <taxon>Onygenales</taxon>
        <taxon>Ajellomycetaceae</taxon>
        <taxon>Paracoccidioides</taxon>
    </lineage>
</organism>
<evidence type="ECO:0000313" key="2">
    <source>
        <dbReference type="Proteomes" id="UP000002059"/>
    </source>
</evidence>
<reference evidence="1 2" key="1">
    <citation type="journal article" date="2011" name="PLoS Genet.">
        <title>Comparative genomic analysis of human fungal pathogens causing paracoccidioidomycosis.</title>
        <authorList>
            <person name="Desjardins C.A."/>
            <person name="Champion M.D."/>
            <person name="Holder J.W."/>
            <person name="Muszewska A."/>
            <person name="Goldberg J."/>
            <person name="Bailao A.M."/>
            <person name="Brigido M.M."/>
            <person name="Ferreira M.E."/>
            <person name="Garcia A.M."/>
            <person name="Grynberg M."/>
            <person name="Gujja S."/>
            <person name="Heiman D.I."/>
            <person name="Henn M.R."/>
            <person name="Kodira C.D."/>
            <person name="Leon-Narvaez H."/>
            <person name="Longo L.V."/>
            <person name="Ma L.J."/>
            <person name="Malavazi I."/>
            <person name="Matsuo A.L."/>
            <person name="Morais F.V."/>
            <person name="Pereira M."/>
            <person name="Rodriguez-Brito S."/>
            <person name="Sakthikumar S."/>
            <person name="Salem-Izacc S.M."/>
            <person name="Sykes S.M."/>
            <person name="Teixeira M.M."/>
            <person name="Vallejo M.C."/>
            <person name="Walter M.E."/>
            <person name="Yandava C."/>
            <person name="Young S."/>
            <person name="Zeng Q."/>
            <person name="Zucker J."/>
            <person name="Felipe M.S."/>
            <person name="Goldman G.H."/>
            <person name="Haas B.J."/>
            <person name="McEwen J.G."/>
            <person name="Nino-Vega G."/>
            <person name="Puccia R."/>
            <person name="San-Blas G."/>
            <person name="Soares C.M."/>
            <person name="Birren B.W."/>
            <person name="Cuomo C.A."/>
        </authorList>
    </citation>
    <scope>NUCLEOTIDE SEQUENCE [LARGE SCALE GENOMIC DNA]</scope>
    <source>
        <strain evidence="2">ATCC MYA-826 / Pb01</strain>
    </source>
</reference>
<dbReference type="VEuPathDB" id="FungiDB:PAAG_00471"/>
<protein>
    <submittedName>
        <fullName evidence="1">Uncharacterized protein</fullName>
    </submittedName>
</protein>
<evidence type="ECO:0000313" key="1">
    <source>
        <dbReference type="EMBL" id="EEH36148.2"/>
    </source>
</evidence>
<dbReference type="GeneID" id="9101384"/>
<dbReference type="Proteomes" id="UP000002059">
    <property type="component" value="Partially assembled WGS sequence"/>
</dbReference>
<name>C1GPM6_PARBA</name>
<dbReference type="OrthoDB" id="4179510at2759"/>
<dbReference type="STRING" id="502779.C1GPM6"/>
<accession>C1GPM6</accession>
<keyword evidence="2" id="KW-1185">Reference proteome</keyword>
<dbReference type="RefSeq" id="XP_002797932.2">
    <property type="nucleotide sequence ID" value="XM_002797886.2"/>
</dbReference>
<sequence>MAGLSQEDRNIVKDHPLTNLVDHLRDALQEAERIYESRLISYDGAADSLDQLYRMRFQNSSLPCRERMQLTAFARQ</sequence>
<dbReference type="HOGENOM" id="CLU_2655135_0_0_1"/>
<dbReference type="EMBL" id="KN293992">
    <property type="protein sequence ID" value="EEH36148.2"/>
    <property type="molecule type" value="Genomic_DNA"/>
</dbReference>
<dbReference type="AlphaFoldDB" id="C1GPM6"/>
<gene>
    <name evidence="1" type="ORF">PAAG_00471</name>
</gene>